<reference evidence="2 3" key="1">
    <citation type="submission" date="2018-11" db="EMBL/GenBank/DDBJ databases">
        <title>Rufibacter latericius sp. nov., isolated from water in Baiyang Lake.</title>
        <authorList>
            <person name="Yang Y."/>
        </authorList>
    </citation>
    <scope>NUCLEOTIDE SEQUENCE [LARGE SCALE GENOMIC DNA]</scope>
    <source>
        <strain evidence="2 3">MCC P1</strain>
    </source>
</reference>
<gene>
    <name evidence="2" type="ORF">EFA69_06645</name>
</gene>
<dbReference type="Proteomes" id="UP000271010">
    <property type="component" value="Unassembled WGS sequence"/>
</dbReference>
<feature type="region of interest" description="Disordered" evidence="1">
    <location>
        <begin position="1"/>
        <end position="23"/>
    </location>
</feature>
<organism evidence="2 3">
    <name type="scientific">Rufibacter immobilis</name>
    <dbReference type="NCBI Taxonomy" id="1348778"/>
    <lineage>
        <taxon>Bacteria</taxon>
        <taxon>Pseudomonadati</taxon>
        <taxon>Bacteroidota</taxon>
        <taxon>Cytophagia</taxon>
        <taxon>Cytophagales</taxon>
        <taxon>Hymenobacteraceae</taxon>
        <taxon>Rufibacter</taxon>
    </lineage>
</organism>
<evidence type="ECO:0000256" key="1">
    <source>
        <dbReference type="SAM" id="MobiDB-lite"/>
    </source>
</evidence>
<dbReference type="EMBL" id="RJJE01000006">
    <property type="protein sequence ID" value="RNI30965.1"/>
    <property type="molecule type" value="Genomic_DNA"/>
</dbReference>
<accession>A0A3M9N0P8</accession>
<keyword evidence="3" id="KW-1185">Reference proteome</keyword>
<evidence type="ECO:0000313" key="3">
    <source>
        <dbReference type="Proteomes" id="UP000271010"/>
    </source>
</evidence>
<sequence>MVSLRSSFKSIFSGGEPTSGERRELLDNYDKKWNWQGLAFSLAQEITKVHTVYNLKTSEVLSWQEHQIDFNKMNESLQKLDAHKPQ</sequence>
<dbReference type="AlphaFoldDB" id="A0A3M9N0P8"/>
<name>A0A3M9N0P8_9BACT</name>
<feature type="compositionally biased region" description="Polar residues" evidence="1">
    <location>
        <begin position="1"/>
        <end position="10"/>
    </location>
</feature>
<evidence type="ECO:0000313" key="2">
    <source>
        <dbReference type="EMBL" id="RNI30965.1"/>
    </source>
</evidence>
<protein>
    <submittedName>
        <fullName evidence="2">Uncharacterized protein</fullName>
    </submittedName>
</protein>
<proteinExistence type="predicted"/>
<comment type="caution">
    <text evidence="2">The sequence shown here is derived from an EMBL/GenBank/DDBJ whole genome shotgun (WGS) entry which is preliminary data.</text>
</comment>